<dbReference type="NCBIfam" id="NF005559">
    <property type="entry name" value="PRK07231.1"/>
    <property type="match status" value="1"/>
</dbReference>
<dbReference type="AlphaFoldDB" id="A0A6P2BZ94"/>
<comment type="caution">
    <text evidence="3">The sequence shown here is derived from an EMBL/GenBank/DDBJ whole genome shotgun (WGS) entry which is preliminary data.</text>
</comment>
<dbReference type="FunFam" id="3.40.50.720:FF:000084">
    <property type="entry name" value="Short-chain dehydrogenase reductase"/>
    <property type="match status" value="1"/>
</dbReference>
<dbReference type="RefSeq" id="WP_145856359.1">
    <property type="nucleotide sequence ID" value="NZ_RPFW01000004.1"/>
</dbReference>
<reference evidence="3 4" key="1">
    <citation type="submission" date="2018-11" db="EMBL/GenBank/DDBJ databases">
        <title>Trebonia kvetii gen.nov., sp.nov., a novel acidophilic actinobacterium, and proposal of the new actinobacterial family Treboniaceae fam. nov.</title>
        <authorList>
            <person name="Rapoport D."/>
            <person name="Sagova-Mareckova M."/>
            <person name="Sedlacek I."/>
            <person name="Provaznik J."/>
            <person name="Kralova S."/>
            <person name="Pavlinic D."/>
            <person name="Benes V."/>
            <person name="Kopecky J."/>
        </authorList>
    </citation>
    <scope>NUCLEOTIDE SEQUENCE [LARGE SCALE GENOMIC DNA]</scope>
    <source>
        <strain evidence="3 4">15Tr583</strain>
    </source>
</reference>
<dbReference type="EMBL" id="RPFW01000004">
    <property type="protein sequence ID" value="TVZ03515.1"/>
    <property type="molecule type" value="Genomic_DNA"/>
</dbReference>
<gene>
    <name evidence="3" type="ORF">EAS64_24360</name>
</gene>
<evidence type="ECO:0000313" key="3">
    <source>
        <dbReference type="EMBL" id="TVZ03515.1"/>
    </source>
</evidence>
<accession>A0A6P2BZ94</accession>
<evidence type="ECO:0000256" key="2">
    <source>
        <dbReference type="ARBA" id="ARBA00023002"/>
    </source>
</evidence>
<name>A0A6P2BZ94_9ACTN</name>
<dbReference type="SUPFAM" id="SSF51735">
    <property type="entry name" value="NAD(P)-binding Rossmann-fold domains"/>
    <property type="match status" value="1"/>
</dbReference>
<dbReference type="PANTHER" id="PTHR42760:SF132">
    <property type="entry name" value="SHORT-CHAIN DEHYDROGENASE_REDUCTASE FAMILY PROTEIN"/>
    <property type="match status" value="1"/>
</dbReference>
<dbReference type="Proteomes" id="UP000460272">
    <property type="component" value="Unassembled WGS sequence"/>
</dbReference>
<evidence type="ECO:0000313" key="4">
    <source>
        <dbReference type="Proteomes" id="UP000460272"/>
    </source>
</evidence>
<dbReference type="PRINTS" id="PR00080">
    <property type="entry name" value="SDRFAMILY"/>
</dbReference>
<dbReference type="GO" id="GO:0047936">
    <property type="term" value="F:glucose 1-dehydrogenase [NAD(P)+] activity"/>
    <property type="evidence" value="ECO:0007669"/>
    <property type="project" value="UniProtKB-EC"/>
</dbReference>
<dbReference type="EC" id="1.1.1.47" evidence="3"/>
<dbReference type="PROSITE" id="PS00061">
    <property type="entry name" value="ADH_SHORT"/>
    <property type="match status" value="1"/>
</dbReference>
<evidence type="ECO:0000256" key="1">
    <source>
        <dbReference type="ARBA" id="ARBA00006484"/>
    </source>
</evidence>
<organism evidence="3 4">
    <name type="scientific">Trebonia kvetii</name>
    <dbReference type="NCBI Taxonomy" id="2480626"/>
    <lineage>
        <taxon>Bacteria</taxon>
        <taxon>Bacillati</taxon>
        <taxon>Actinomycetota</taxon>
        <taxon>Actinomycetes</taxon>
        <taxon>Streptosporangiales</taxon>
        <taxon>Treboniaceae</taxon>
        <taxon>Trebonia</taxon>
    </lineage>
</organism>
<proteinExistence type="inferred from homology"/>
<keyword evidence="2 3" id="KW-0560">Oxidoreductase</keyword>
<keyword evidence="4" id="KW-1185">Reference proteome</keyword>
<sequence length="273" mass="28856">MKGLQDKVALVTGGSSGIGQAIAIRLGEEGASVAINYVGRPEGAVSTKEAIDHGVEICMKKLSDAGGRPILVAADVSDEQAVDQMFEHVLGEYGRLDILVNNAGIQIAEDSDELSAADFDKVLAVNLRGAFLCARGAVRAFLAAQQPGVIINVSSVHQVIPKPRFLGYSVSKGGMQNLTRSLALEFAARGIRVNGLGPGATVTPINRSWIDDPVKRRMVENHIPMRRAGGSEEMAAVAAFLASDEAAYITGQTLFVDGGLTLYPSFETTWSSE</sequence>
<dbReference type="InterPro" id="IPR020904">
    <property type="entry name" value="Sc_DH/Rdtase_CS"/>
</dbReference>
<protein>
    <submittedName>
        <fullName evidence="3">Glucose 1-dehydrogenase</fullName>
        <ecNumber evidence="3">1.1.1.47</ecNumber>
    </submittedName>
</protein>
<comment type="similarity">
    <text evidence="1">Belongs to the short-chain dehydrogenases/reductases (SDR) family.</text>
</comment>
<dbReference type="PRINTS" id="PR00081">
    <property type="entry name" value="GDHRDH"/>
</dbReference>
<dbReference type="Gene3D" id="3.40.50.720">
    <property type="entry name" value="NAD(P)-binding Rossmann-like Domain"/>
    <property type="match status" value="1"/>
</dbReference>
<dbReference type="InterPro" id="IPR002347">
    <property type="entry name" value="SDR_fam"/>
</dbReference>
<dbReference type="Pfam" id="PF13561">
    <property type="entry name" value="adh_short_C2"/>
    <property type="match status" value="1"/>
</dbReference>
<dbReference type="PANTHER" id="PTHR42760">
    <property type="entry name" value="SHORT-CHAIN DEHYDROGENASES/REDUCTASES FAMILY MEMBER"/>
    <property type="match status" value="1"/>
</dbReference>
<dbReference type="InterPro" id="IPR036291">
    <property type="entry name" value="NAD(P)-bd_dom_sf"/>
</dbReference>
<dbReference type="OrthoDB" id="286404at2"/>